<accession>A0A165P8V3</accession>
<proteinExistence type="predicted"/>
<keyword evidence="1" id="KW-1133">Transmembrane helix</keyword>
<dbReference type="OrthoDB" id="2535105at2759"/>
<protein>
    <submittedName>
        <fullName evidence="2">Uncharacterized protein</fullName>
    </submittedName>
</protein>
<dbReference type="AlphaFoldDB" id="A0A165P8V3"/>
<dbReference type="Proteomes" id="UP000076761">
    <property type="component" value="Unassembled WGS sequence"/>
</dbReference>
<evidence type="ECO:0000313" key="2">
    <source>
        <dbReference type="EMBL" id="KZT20690.1"/>
    </source>
</evidence>
<organism evidence="2 3">
    <name type="scientific">Neolentinus lepideus HHB14362 ss-1</name>
    <dbReference type="NCBI Taxonomy" id="1314782"/>
    <lineage>
        <taxon>Eukaryota</taxon>
        <taxon>Fungi</taxon>
        <taxon>Dikarya</taxon>
        <taxon>Basidiomycota</taxon>
        <taxon>Agaricomycotina</taxon>
        <taxon>Agaricomycetes</taxon>
        <taxon>Gloeophyllales</taxon>
        <taxon>Gloeophyllaceae</taxon>
        <taxon>Neolentinus</taxon>
    </lineage>
</organism>
<gene>
    <name evidence="2" type="ORF">NEOLEDRAFT_1140395</name>
</gene>
<keyword evidence="1" id="KW-0812">Transmembrane</keyword>
<evidence type="ECO:0000313" key="3">
    <source>
        <dbReference type="Proteomes" id="UP000076761"/>
    </source>
</evidence>
<dbReference type="InParanoid" id="A0A165P8V3"/>
<keyword evidence="1" id="KW-0472">Membrane</keyword>
<evidence type="ECO:0000256" key="1">
    <source>
        <dbReference type="SAM" id="Phobius"/>
    </source>
</evidence>
<sequence length="184" mass="21024">MLYGVTWSQAIVYYRHYWDDKMVLKLLIDTVHEALITHVLWFYLISKADSAACLNGSWSLTAQAIPSDLDLFIVRCFYIVRVWKLGGRKSTLLVFIPAVLALIFGILFMQEFARFLALSNFTGHGSRHRLLEIFLSVGTACDLTSDVGVTANMYYLLYKARKDGPKTSRFADITTATTSRWRLH</sequence>
<name>A0A165P8V3_9AGAM</name>
<dbReference type="EMBL" id="KV425616">
    <property type="protein sequence ID" value="KZT20690.1"/>
    <property type="molecule type" value="Genomic_DNA"/>
</dbReference>
<reference evidence="2 3" key="1">
    <citation type="journal article" date="2016" name="Mol. Biol. Evol.">
        <title>Comparative Genomics of Early-Diverging Mushroom-Forming Fungi Provides Insights into the Origins of Lignocellulose Decay Capabilities.</title>
        <authorList>
            <person name="Nagy L.G."/>
            <person name="Riley R."/>
            <person name="Tritt A."/>
            <person name="Adam C."/>
            <person name="Daum C."/>
            <person name="Floudas D."/>
            <person name="Sun H."/>
            <person name="Yadav J.S."/>
            <person name="Pangilinan J."/>
            <person name="Larsson K.H."/>
            <person name="Matsuura K."/>
            <person name="Barry K."/>
            <person name="Labutti K."/>
            <person name="Kuo R."/>
            <person name="Ohm R.A."/>
            <person name="Bhattacharya S.S."/>
            <person name="Shirouzu T."/>
            <person name="Yoshinaga Y."/>
            <person name="Martin F.M."/>
            <person name="Grigoriev I.V."/>
            <person name="Hibbett D.S."/>
        </authorList>
    </citation>
    <scope>NUCLEOTIDE SEQUENCE [LARGE SCALE GENOMIC DNA]</scope>
    <source>
        <strain evidence="2 3">HHB14362 ss-1</strain>
    </source>
</reference>
<keyword evidence="3" id="KW-1185">Reference proteome</keyword>
<feature type="transmembrane region" description="Helical" evidence="1">
    <location>
        <begin position="91"/>
        <end position="113"/>
    </location>
</feature>